<feature type="transmembrane region" description="Helical" evidence="12">
    <location>
        <begin position="108"/>
        <end position="128"/>
    </location>
</feature>
<organism evidence="14 15">
    <name type="scientific">Brassicogethes aeneus</name>
    <name type="common">Rape pollen beetle</name>
    <name type="synonym">Meligethes aeneus</name>
    <dbReference type="NCBI Taxonomy" id="1431903"/>
    <lineage>
        <taxon>Eukaryota</taxon>
        <taxon>Metazoa</taxon>
        <taxon>Ecdysozoa</taxon>
        <taxon>Arthropoda</taxon>
        <taxon>Hexapoda</taxon>
        <taxon>Insecta</taxon>
        <taxon>Pterygota</taxon>
        <taxon>Neoptera</taxon>
        <taxon>Endopterygota</taxon>
        <taxon>Coleoptera</taxon>
        <taxon>Polyphaga</taxon>
        <taxon>Cucujiformia</taxon>
        <taxon>Nitidulidae</taxon>
        <taxon>Meligethinae</taxon>
        <taxon>Brassicogethes</taxon>
    </lineage>
</organism>
<dbReference type="EMBL" id="OV121133">
    <property type="protein sequence ID" value="CAH0550586.1"/>
    <property type="molecule type" value="Genomic_DNA"/>
</dbReference>
<evidence type="ECO:0000259" key="13">
    <source>
        <dbReference type="Pfam" id="PF07885"/>
    </source>
</evidence>
<dbReference type="Proteomes" id="UP001154078">
    <property type="component" value="Chromosome 2"/>
</dbReference>
<proteinExistence type="inferred from homology"/>
<comment type="similarity">
    <text evidence="2">Belongs to the two pore domain potassium channel (TC 1.A.1.8) family.</text>
</comment>
<keyword evidence="4" id="KW-0633">Potassium transport</keyword>
<keyword evidence="6" id="KW-0631">Potassium channel</keyword>
<evidence type="ECO:0000256" key="8">
    <source>
        <dbReference type="ARBA" id="ARBA00022989"/>
    </source>
</evidence>
<name>A0A9P0AWS7_BRAAE</name>
<keyword evidence="9" id="KW-0406">Ion transport</keyword>
<dbReference type="InterPro" id="IPR003092">
    <property type="entry name" value="2pore_dom_K_chnl_TASK"/>
</dbReference>
<dbReference type="PRINTS" id="PR01095">
    <property type="entry name" value="TASKCHANNEL"/>
</dbReference>
<feature type="domain" description="Potassium channel" evidence="13">
    <location>
        <begin position="76"/>
        <end position="132"/>
    </location>
</feature>
<feature type="transmembrane region" description="Helical" evidence="12">
    <location>
        <begin position="159"/>
        <end position="178"/>
    </location>
</feature>
<reference evidence="14" key="1">
    <citation type="submission" date="2021-12" db="EMBL/GenBank/DDBJ databases">
        <authorList>
            <person name="King R."/>
        </authorList>
    </citation>
    <scope>NUCLEOTIDE SEQUENCE</scope>
</reference>
<evidence type="ECO:0000256" key="10">
    <source>
        <dbReference type="ARBA" id="ARBA00023136"/>
    </source>
</evidence>
<keyword evidence="15" id="KW-1185">Reference proteome</keyword>
<comment type="subcellular location">
    <subcellularLocation>
        <location evidence="1">Membrane</location>
        <topology evidence="1">Multi-pass membrane protein</topology>
    </subcellularLocation>
</comment>
<evidence type="ECO:0000256" key="5">
    <source>
        <dbReference type="ARBA" id="ARBA00022692"/>
    </source>
</evidence>
<dbReference type="AlphaFoldDB" id="A0A9P0AWS7"/>
<keyword evidence="3" id="KW-0813">Transport</keyword>
<dbReference type="GO" id="GO:0022841">
    <property type="term" value="F:potassium ion leak channel activity"/>
    <property type="evidence" value="ECO:0007669"/>
    <property type="project" value="TreeGrafter"/>
</dbReference>
<evidence type="ECO:0000256" key="12">
    <source>
        <dbReference type="SAM" id="Phobius"/>
    </source>
</evidence>
<evidence type="ECO:0000256" key="9">
    <source>
        <dbReference type="ARBA" id="ARBA00023065"/>
    </source>
</evidence>
<evidence type="ECO:0000256" key="2">
    <source>
        <dbReference type="ARBA" id="ARBA00006666"/>
    </source>
</evidence>
<evidence type="ECO:0000256" key="3">
    <source>
        <dbReference type="ARBA" id="ARBA00022448"/>
    </source>
</evidence>
<evidence type="ECO:0000256" key="4">
    <source>
        <dbReference type="ARBA" id="ARBA00022538"/>
    </source>
</evidence>
<sequence length="274" mass="30368">MKRQNVRTLSLVVCTFTYLLIGAAVFDALESKEESRRDDLLKASSNALKTKYNITEDDYRMIELVIIEYKPHKAGPQWKFAGAFYFATVVLAMIGYGHSTPVTAGGKAFCMGYATVGIPLGLVMFQSIGERLNKFASVVIRQIKKYLNYSKVEATEMNLMFVTGMLSSIIITTGAAVFSRYEGWTNAEDIRRDDQDLQPSSHNVLTLDGEVMAVNGKLLSGHTYEEMDIDQMSVCSCNCLGLNHGDNQELLLESSYHPSQSAISGNLKIKRASV</sequence>
<dbReference type="GO" id="GO:0005886">
    <property type="term" value="C:plasma membrane"/>
    <property type="evidence" value="ECO:0007669"/>
    <property type="project" value="TreeGrafter"/>
</dbReference>
<dbReference type="SUPFAM" id="SSF81324">
    <property type="entry name" value="Voltage-gated potassium channels"/>
    <property type="match status" value="1"/>
</dbReference>
<keyword evidence="8 12" id="KW-1133">Transmembrane helix</keyword>
<evidence type="ECO:0000313" key="15">
    <source>
        <dbReference type="Proteomes" id="UP001154078"/>
    </source>
</evidence>
<gene>
    <name evidence="14" type="ORF">MELIAE_LOCUS3369</name>
</gene>
<dbReference type="Pfam" id="PF07885">
    <property type="entry name" value="Ion_trans_2"/>
    <property type="match status" value="1"/>
</dbReference>
<dbReference type="GO" id="GO:0030322">
    <property type="term" value="P:stabilization of membrane potential"/>
    <property type="evidence" value="ECO:0007669"/>
    <property type="project" value="TreeGrafter"/>
</dbReference>
<protein>
    <recommendedName>
        <fullName evidence="13">Potassium channel domain-containing protein</fullName>
    </recommendedName>
</protein>
<keyword evidence="5 12" id="KW-0812">Transmembrane</keyword>
<evidence type="ECO:0000256" key="7">
    <source>
        <dbReference type="ARBA" id="ARBA00022958"/>
    </source>
</evidence>
<dbReference type="OrthoDB" id="297496at2759"/>
<accession>A0A9P0AWS7</accession>
<keyword evidence="10 12" id="KW-0472">Membrane</keyword>
<feature type="transmembrane region" description="Helical" evidence="12">
    <location>
        <begin position="78"/>
        <end position="96"/>
    </location>
</feature>
<dbReference type="InterPro" id="IPR003280">
    <property type="entry name" value="2pore_dom_K_chnl"/>
</dbReference>
<evidence type="ECO:0000313" key="14">
    <source>
        <dbReference type="EMBL" id="CAH0550586.1"/>
    </source>
</evidence>
<evidence type="ECO:0000256" key="6">
    <source>
        <dbReference type="ARBA" id="ARBA00022826"/>
    </source>
</evidence>
<keyword evidence="11" id="KW-0407">Ion channel</keyword>
<dbReference type="Gene3D" id="1.10.287.70">
    <property type="match status" value="1"/>
</dbReference>
<keyword evidence="7" id="KW-0630">Potassium</keyword>
<evidence type="ECO:0000256" key="11">
    <source>
        <dbReference type="ARBA" id="ARBA00023303"/>
    </source>
</evidence>
<dbReference type="GO" id="GO:0015271">
    <property type="term" value="F:outward rectifier potassium channel activity"/>
    <property type="evidence" value="ECO:0007669"/>
    <property type="project" value="TreeGrafter"/>
</dbReference>
<dbReference type="PANTHER" id="PTHR11003">
    <property type="entry name" value="POTASSIUM CHANNEL, SUBFAMILY K"/>
    <property type="match status" value="1"/>
</dbReference>
<dbReference type="PANTHER" id="PTHR11003:SF291">
    <property type="entry name" value="IP11374P"/>
    <property type="match status" value="1"/>
</dbReference>
<evidence type="ECO:0000256" key="1">
    <source>
        <dbReference type="ARBA" id="ARBA00004141"/>
    </source>
</evidence>
<dbReference type="InterPro" id="IPR013099">
    <property type="entry name" value="K_chnl_dom"/>
</dbReference>